<evidence type="ECO:0000313" key="2">
    <source>
        <dbReference type="Proteomes" id="UP000295129"/>
    </source>
</evidence>
<reference evidence="1 2" key="1">
    <citation type="submission" date="2019-03" db="EMBL/GenBank/DDBJ databases">
        <title>Genomic Encyclopedia of Type Strains, Phase IV (KMG-IV): sequencing the most valuable type-strain genomes for metagenomic binning, comparative biology and taxonomic classification.</title>
        <authorList>
            <person name="Goeker M."/>
        </authorList>
    </citation>
    <scope>NUCLEOTIDE SEQUENCE [LARGE SCALE GENOMIC DNA]</scope>
    <source>
        <strain evidence="1 2">DSM 12121</strain>
    </source>
</reference>
<protein>
    <submittedName>
        <fullName evidence="1">Uncharacterized protein</fullName>
    </submittedName>
</protein>
<name>A0A4R6EEV6_9RHOO</name>
<organism evidence="1 2">
    <name type="scientific">Azoarcus indigens</name>
    <dbReference type="NCBI Taxonomy" id="29545"/>
    <lineage>
        <taxon>Bacteria</taxon>
        <taxon>Pseudomonadati</taxon>
        <taxon>Pseudomonadota</taxon>
        <taxon>Betaproteobacteria</taxon>
        <taxon>Rhodocyclales</taxon>
        <taxon>Zoogloeaceae</taxon>
        <taxon>Azoarcus</taxon>
    </lineage>
</organism>
<accession>A0A4R6EEV6</accession>
<sequence>MAKAETSFVLQSDGSLKIGREGGIRTLRVQAGAVDFGFILWIGLADDEIHTARGLFRLGLVPRNMKVDEWRAFRIWLRLLAFKRSAESA</sequence>
<dbReference type="EMBL" id="SNVV01000003">
    <property type="protein sequence ID" value="TDN55788.1"/>
    <property type="molecule type" value="Genomic_DNA"/>
</dbReference>
<proteinExistence type="predicted"/>
<dbReference type="AlphaFoldDB" id="A0A4R6EEV6"/>
<gene>
    <name evidence="1" type="ORF">C7389_103123</name>
</gene>
<comment type="caution">
    <text evidence="1">The sequence shown here is derived from an EMBL/GenBank/DDBJ whole genome shotgun (WGS) entry which is preliminary data.</text>
</comment>
<evidence type="ECO:0000313" key="1">
    <source>
        <dbReference type="EMBL" id="TDN55788.1"/>
    </source>
</evidence>
<keyword evidence="2" id="KW-1185">Reference proteome</keyword>
<dbReference type="Proteomes" id="UP000295129">
    <property type="component" value="Unassembled WGS sequence"/>
</dbReference>